<dbReference type="AlphaFoldDB" id="A0A0L0G3F1"/>
<evidence type="ECO:0000256" key="1">
    <source>
        <dbReference type="SAM" id="Coils"/>
    </source>
</evidence>
<evidence type="ECO:0000313" key="4">
    <source>
        <dbReference type="Proteomes" id="UP000054560"/>
    </source>
</evidence>
<dbReference type="Proteomes" id="UP000054560">
    <property type="component" value="Unassembled WGS sequence"/>
</dbReference>
<dbReference type="EMBL" id="KQ241898">
    <property type="protein sequence ID" value="KNC82723.1"/>
    <property type="molecule type" value="Genomic_DNA"/>
</dbReference>
<feature type="coiled-coil region" evidence="1">
    <location>
        <begin position="18"/>
        <end position="45"/>
    </location>
</feature>
<keyword evidence="1" id="KW-0175">Coiled coil</keyword>
<name>A0A0L0G3F1_9EUKA</name>
<evidence type="ECO:0000256" key="2">
    <source>
        <dbReference type="SAM" id="SignalP"/>
    </source>
</evidence>
<accession>A0A0L0G3F1</accession>
<gene>
    <name evidence="3" type="ORF">SARC_04994</name>
</gene>
<dbReference type="GeneID" id="25905498"/>
<keyword evidence="2" id="KW-0732">Signal</keyword>
<sequence>MACMRLNMSLLFVVVDSLLITAENCDQLEETNEREEKRREANTTTYHTQTILQPTTLKPYHNLPHSTHTTTYHAQTIPQPTTLDPFYNLPRSNHTTTYHTQSIGSHPNESGLSSHTLSATSEACFLYVASSDSPVALPGFVLFWRVIFRPALFSITYVLIKAVFCADAEGVDVSPEWECGR</sequence>
<protein>
    <submittedName>
        <fullName evidence="3">Uncharacterized protein</fullName>
    </submittedName>
</protein>
<keyword evidence="4" id="KW-1185">Reference proteome</keyword>
<proteinExistence type="predicted"/>
<feature type="signal peptide" evidence="2">
    <location>
        <begin position="1"/>
        <end position="22"/>
    </location>
</feature>
<organism evidence="3 4">
    <name type="scientific">Sphaeroforma arctica JP610</name>
    <dbReference type="NCBI Taxonomy" id="667725"/>
    <lineage>
        <taxon>Eukaryota</taxon>
        <taxon>Ichthyosporea</taxon>
        <taxon>Ichthyophonida</taxon>
        <taxon>Sphaeroforma</taxon>
    </lineage>
</organism>
<reference evidence="3 4" key="1">
    <citation type="submission" date="2011-02" db="EMBL/GenBank/DDBJ databases">
        <title>The Genome Sequence of Sphaeroforma arctica JP610.</title>
        <authorList>
            <consortium name="The Broad Institute Genome Sequencing Platform"/>
            <person name="Russ C."/>
            <person name="Cuomo C."/>
            <person name="Young S.K."/>
            <person name="Zeng Q."/>
            <person name="Gargeya S."/>
            <person name="Alvarado L."/>
            <person name="Berlin A."/>
            <person name="Chapman S.B."/>
            <person name="Chen Z."/>
            <person name="Freedman E."/>
            <person name="Gellesch M."/>
            <person name="Goldberg J."/>
            <person name="Griggs A."/>
            <person name="Gujja S."/>
            <person name="Heilman E."/>
            <person name="Heiman D."/>
            <person name="Howarth C."/>
            <person name="Mehta T."/>
            <person name="Neiman D."/>
            <person name="Pearson M."/>
            <person name="Roberts A."/>
            <person name="Saif S."/>
            <person name="Shea T."/>
            <person name="Shenoy N."/>
            <person name="Sisk P."/>
            <person name="Stolte C."/>
            <person name="Sykes S."/>
            <person name="White J."/>
            <person name="Yandava C."/>
            <person name="Burger G."/>
            <person name="Gray M.W."/>
            <person name="Holland P.W.H."/>
            <person name="King N."/>
            <person name="Lang F.B.F."/>
            <person name="Roger A.J."/>
            <person name="Ruiz-Trillo I."/>
            <person name="Haas B."/>
            <person name="Nusbaum C."/>
            <person name="Birren B."/>
        </authorList>
    </citation>
    <scope>NUCLEOTIDE SEQUENCE [LARGE SCALE GENOMIC DNA]</scope>
    <source>
        <strain evidence="3 4">JP610</strain>
    </source>
</reference>
<dbReference type="RefSeq" id="XP_014156625.1">
    <property type="nucleotide sequence ID" value="XM_014301150.1"/>
</dbReference>
<feature type="chain" id="PRO_5005539003" evidence="2">
    <location>
        <begin position="23"/>
        <end position="181"/>
    </location>
</feature>
<evidence type="ECO:0000313" key="3">
    <source>
        <dbReference type="EMBL" id="KNC82723.1"/>
    </source>
</evidence>